<name>A0A8H7CUJ5_9AGAR</name>
<feature type="transmembrane region" description="Helical" evidence="1">
    <location>
        <begin position="32"/>
        <end position="51"/>
    </location>
</feature>
<keyword evidence="1" id="KW-0812">Transmembrane</keyword>
<evidence type="ECO:0000313" key="3">
    <source>
        <dbReference type="Proteomes" id="UP000623467"/>
    </source>
</evidence>
<keyword evidence="1" id="KW-1133">Transmembrane helix</keyword>
<feature type="transmembrane region" description="Helical" evidence="1">
    <location>
        <begin position="94"/>
        <end position="113"/>
    </location>
</feature>
<proteinExistence type="predicted"/>
<accession>A0A8H7CUJ5</accession>
<evidence type="ECO:0000256" key="1">
    <source>
        <dbReference type="SAM" id="Phobius"/>
    </source>
</evidence>
<feature type="transmembrane region" description="Helical" evidence="1">
    <location>
        <begin position="218"/>
        <end position="239"/>
    </location>
</feature>
<sequence length="261" mass="28447">MGIYLVLFCICIYILLSRPCNLANIILLGTAIAFFTLATVQIVIHLVLGAGEIDNLDIPYGQLFGASDVVYTISNFIADGLVIYRCYSVWNKSALVTILPILLLIASTVLGLTESFDFNLSIDPLFAVSLATNVLVAMLTGTWANLVDLPLFPRVLEACGKSTIRICYGNAVRVLCSSLKPSYPFSRRIESGMLYSATVLAYLVVLSIPSASILGEPIFAMLVQIMGIPPTLIIVRAGLAVKIKDLKPMEDSLPPRKRRIF</sequence>
<dbReference type="Proteomes" id="UP000623467">
    <property type="component" value="Unassembled WGS sequence"/>
</dbReference>
<evidence type="ECO:0000313" key="2">
    <source>
        <dbReference type="EMBL" id="KAF7350815.1"/>
    </source>
</evidence>
<keyword evidence="1" id="KW-0472">Membrane</keyword>
<reference evidence="2" key="1">
    <citation type="submission" date="2020-05" db="EMBL/GenBank/DDBJ databases">
        <title>Mycena genomes resolve the evolution of fungal bioluminescence.</title>
        <authorList>
            <person name="Tsai I.J."/>
        </authorList>
    </citation>
    <scope>NUCLEOTIDE SEQUENCE</scope>
    <source>
        <strain evidence="2">160909Yilan</strain>
    </source>
</reference>
<dbReference type="AlphaFoldDB" id="A0A8H7CUJ5"/>
<comment type="caution">
    <text evidence="2">The sequence shown here is derived from an EMBL/GenBank/DDBJ whole genome shotgun (WGS) entry which is preliminary data.</text>
</comment>
<dbReference type="EMBL" id="JACAZH010000014">
    <property type="protein sequence ID" value="KAF7350815.1"/>
    <property type="molecule type" value="Genomic_DNA"/>
</dbReference>
<protein>
    <submittedName>
        <fullName evidence="2">Uncharacterized protein</fullName>
    </submittedName>
</protein>
<keyword evidence="3" id="KW-1185">Reference proteome</keyword>
<feature type="transmembrane region" description="Helical" evidence="1">
    <location>
        <begin position="192"/>
        <end position="212"/>
    </location>
</feature>
<feature type="transmembrane region" description="Helical" evidence="1">
    <location>
        <begin position="125"/>
        <end position="146"/>
    </location>
</feature>
<gene>
    <name evidence="2" type="ORF">MSAN_01643100</name>
</gene>
<organism evidence="2 3">
    <name type="scientific">Mycena sanguinolenta</name>
    <dbReference type="NCBI Taxonomy" id="230812"/>
    <lineage>
        <taxon>Eukaryota</taxon>
        <taxon>Fungi</taxon>
        <taxon>Dikarya</taxon>
        <taxon>Basidiomycota</taxon>
        <taxon>Agaricomycotina</taxon>
        <taxon>Agaricomycetes</taxon>
        <taxon>Agaricomycetidae</taxon>
        <taxon>Agaricales</taxon>
        <taxon>Marasmiineae</taxon>
        <taxon>Mycenaceae</taxon>
        <taxon>Mycena</taxon>
    </lineage>
</organism>
<dbReference type="OrthoDB" id="3341077at2759"/>